<dbReference type="OMA" id="MRIFLAR"/>
<proteinExistence type="predicted"/>
<evidence type="ECO:0000313" key="8">
    <source>
        <dbReference type="Proteomes" id="UP000594261"/>
    </source>
</evidence>
<dbReference type="InterPro" id="IPR003593">
    <property type="entry name" value="AAA+_ATPase"/>
</dbReference>
<dbReference type="EnsemblPlants" id="QL04p038483:mrna">
    <property type="protein sequence ID" value="QL04p038483:mrna"/>
    <property type="gene ID" value="QL04p038483"/>
</dbReference>
<protein>
    <recommendedName>
        <fullName evidence="6">ABC transporter domain-containing protein</fullName>
    </recommendedName>
</protein>
<feature type="domain" description="ABC transporter" evidence="6">
    <location>
        <begin position="83"/>
        <end position="359"/>
    </location>
</feature>
<dbReference type="PANTHER" id="PTHR19211">
    <property type="entry name" value="ATP-BINDING TRANSPORT PROTEIN-RELATED"/>
    <property type="match status" value="1"/>
</dbReference>
<evidence type="ECO:0000256" key="1">
    <source>
        <dbReference type="ARBA" id="ARBA00022737"/>
    </source>
</evidence>
<feature type="compositionally biased region" description="Acidic residues" evidence="5">
    <location>
        <begin position="46"/>
        <end position="60"/>
    </location>
</feature>
<evidence type="ECO:0000256" key="2">
    <source>
        <dbReference type="ARBA" id="ARBA00022741"/>
    </source>
</evidence>
<dbReference type="PROSITE" id="PS50893">
    <property type="entry name" value="ABC_TRANSPORTER_2"/>
    <property type="match status" value="1"/>
</dbReference>
<evidence type="ECO:0000256" key="3">
    <source>
        <dbReference type="ARBA" id="ARBA00022840"/>
    </source>
</evidence>
<dbReference type="Gramene" id="QL04p038483:mrna">
    <property type="protein sequence ID" value="QL04p038483:mrna"/>
    <property type="gene ID" value="QL04p038483"/>
</dbReference>
<organism evidence="7 8">
    <name type="scientific">Quercus lobata</name>
    <name type="common">Valley oak</name>
    <dbReference type="NCBI Taxonomy" id="97700"/>
    <lineage>
        <taxon>Eukaryota</taxon>
        <taxon>Viridiplantae</taxon>
        <taxon>Streptophyta</taxon>
        <taxon>Embryophyta</taxon>
        <taxon>Tracheophyta</taxon>
        <taxon>Spermatophyta</taxon>
        <taxon>Magnoliopsida</taxon>
        <taxon>eudicotyledons</taxon>
        <taxon>Gunneridae</taxon>
        <taxon>Pentapetalae</taxon>
        <taxon>rosids</taxon>
        <taxon>fabids</taxon>
        <taxon>Fagales</taxon>
        <taxon>Fagaceae</taxon>
        <taxon>Quercus</taxon>
    </lineage>
</organism>
<dbReference type="Proteomes" id="UP000594261">
    <property type="component" value="Chromosome 4"/>
</dbReference>
<name>A0A7N2R320_QUELO</name>
<reference evidence="7" key="2">
    <citation type="submission" date="2021-01" db="UniProtKB">
        <authorList>
            <consortium name="EnsemblPlants"/>
        </authorList>
    </citation>
    <scope>IDENTIFICATION</scope>
</reference>
<accession>A0A7N2R320</accession>
<dbReference type="Gene3D" id="3.40.50.300">
    <property type="entry name" value="P-loop containing nucleotide triphosphate hydrolases"/>
    <property type="match status" value="2"/>
</dbReference>
<evidence type="ECO:0000313" key="7">
    <source>
        <dbReference type="EnsemblPlants" id="QL04p038483:mrna"/>
    </source>
</evidence>
<reference evidence="7 8" key="1">
    <citation type="journal article" date="2016" name="G3 (Bethesda)">
        <title>First Draft Assembly and Annotation of the Genome of a California Endemic Oak Quercus lobata Nee (Fagaceae).</title>
        <authorList>
            <person name="Sork V.L."/>
            <person name="Fitz-Gibbon S.T."/>
            <person name="Puiu D."/>
            <person name="Crepeau M."/>
            <person name="Gugger P.F."/>
            <person name="Sherman R."/>
            <person name="Stevens K."/>
            <person name="Langley C.H."/>
            <person name="Pellegrini M."/>
            <person name="Salzberg S.L."/>
        </authorList>
    </citation>
    <scope>NUCLEOTIDE SEQUENCE [LARGE SCALE GENOMIC DNA]</scope>
    <source>
        <strain evidence="7 8">cv. SW786</strain>
    </source>
</reference>
<feature type="compositionally biased region" description="Low complexity" evidence="5">
    <location>
        <begin position="16"/>
        <end position="27"/>
    </location>
</feature>
<dbReference type="InterPro" id="IPR027417">
    <property type="entry name" value="P-loop_NTPase"/>
</dbReference>
<keyword evidence="8" id="KW-1185">Reference proteome</keyword>
<feature type="coiled-coil region" evidence="4">
    <location>
        <begin position="165"/>
        <end position="192"/>
    </location>
</feature>
<keyword evidence="4" id="KW-0175">Coiled coil</keyword>
<keyword evidence="2" id="KW-0547">Nucleotide-binding</keyword>
<dbReference type="EMBL" id="LRBV02000004">
    <property type="status" value="NOT_ANNOTATED_CDS"/>
    <property type="molecule type" value="Genomic_DNA"/>
</dbReference>
<feature type="region of interest" description="Disordered" evidence="5">
    <location>
        <begin position="1"/>
        <end position="67"/>
    </location>
</feature>
<dbReference type="GO" id="GO:0005524">
    <property type="term" value="F:ATP binding"/>
    <property type="evidence" value="ECO:0007669"/>
    <property type="project" value="UniProtKB-KW"/>
</dbReference>
<dbReference type="SMART" id="SM00382">
    <property type="entry name" value="AAA"/>
    <property type="match status" value="1"/>
</dbReference>
<keyword evidence="1" id="KW-0677">Repeat</keyword>
<evidence type="ECO:0000256" key="5">
    <source>
        <dbReference type="SAM" id="MobiDB-lite"/>
    </source>
</evidence>
<dbReference type="PANTHER" id="PTHR19211:SF14">
    <property type="entry name" value="ATP-BINDING CASSETTE SUB-FAMILY F MEMBER 1"/>
    <property type="match status" value="1"/>
</dbReference>
<evidence type="ECO:0000256" key="4">
    <source>
        <dbReference type="SAM" id="Coils"/>
    </source>
</evidence>
<dbReference type="SUPFAM" id="SSF52540">
    <property type="entry name" value="P-loop containing nucleoside triphosphate hydrolases"/>
    <property type="match status" value="2"/>
</dbReference>
<dbReference type="Pfam" id="PF00005">
    <property type="entry name" value="ABC_tran"/>
    <property type="match status" value="1"/>
</dbReference>
<evidence type="ECO:0000259" key="6">
    <source>
        <dbReference type="PROSITE" id="PS50893"/>
    </source>
</evidence>
<dbReference type="InterPro" id="IPR003439">
    <property type="entry name" value="ABC_transporter-like_ATP-bd"/>
</dbReference>
<dbReference type="InParanoid" id="A0A7N2R320"/>
<sequence>MITSMDQKPDKPNLGSSSSSIAASSNSKTKVAPKGPSYTYDIDLPPSDDDDDNYASEEELPDSHEKKNMLAAYAVEQAKEEALKDDHDAFTLVINIWEKELLKNTSVKLKISHGKRYGLVGSNGMEKSTLLKLLAWRKIPVPKNIDVLLVEQEEDGDDRTALEAVISANEELAKLQKEVAFLQNSFSAAKGENEDFDCNGDDVGEKLADLFEKLQILGSDAAEAQASKILAGFGFNKEMQGCPTWTFSGGWMRISLARVIFMRPALLLLDEPTNHLDLRAVLWLEVYLCCKEMNTKYETYEKQMKVAKRSGNKVQHEKLKDWAKYIAASKKHGKGKVDEDEPLPEVPKKWKDYSVEFHFPEPTELTPPLLQLIEISFIYPNREDFRRSQKLRIGRYSQRFVDLLKMEETPVQYLLCLNPDQEGLSKQEAARAKLGKFGLPSHNHLIPIVKLSGGEKAQVVFSSISMSKPHKLLLDEPKNHLDMQSIDSLADAINEVIGAVVLVGHDYSRLISWNKSCMRQAHEIPSPYQVFVRMKRRVKFGLWKMVL</sequence>
<dbReference type="AlphaFoldDB" id="A0A7N2R320"/>
<keyword evidence="3" id="KW-0067">ATP-binding</keyword>
<dbReference type="InterPro" id="IPR050611">
    <property type="entry name" value="ABCF"/>
</dbReference>
<dbReference type="GO" id="GO:0016887">
    <property type="term" value="F:ATP hydrolysis activity"/>
    <property type="evidence" value="ECO:0007669"/>
    <property type="project" value="InterPro"/>
</dbReference>